<dbReference type="InterPro" id="IPR000281">
    <property type="entry name" value="HTH_RpiR"/>
</dbReference>
<evidence type="ECO:0000313" key="7">
    <source>
        <dbReference type="Proteomes" id="UP000186108"/>
    </source>
</evidence>
<dbReference type="GO" id="GO:0003700">
    <property type="term" value="F:DNA-binding transcription factor activity"/>
    <property type="evidence" value="ECO:0007669"/>
    <property type="project" value="InterPro"/>
</dbReference>
<dbReference type="SUPFAM" id="SSF53697">
    <property type="entry name" value="SIS domain"/>
    <property type="match status" value="1"/>
</dbReference>
<dbReference type="Pfam" id="PF01418">
    <property type="entry name" value="HTH_6"/>
    <property type="match status" value="1"/>
</dbReference>
<dbReference type="EMBL" id="CP009112">
    <property type="protein sequence ID" value="ANS32133.1"/>
    <property type="molecule type" value="Genomic_DNA"/>
</dbReference>
<feature type="domain" description="HTH rpiR-type" evidence="4">
    <location>
        <begin position="5"/>
        <end position="81"/>
    </location>
</feature>
<dbReference type="SUPFAM" id="SSF46689">
    <property type="entry name" value="Homeodomain-like"/>
    <property type="match status" value="1"/>
</dbReference>
<dbReference type="CDD" id="cd05013">
    <property type="entry name" value="SIS_RpiR"/>
    <property type="match status" value="1"/>
</dbReference>
<dbReference type="PROSITE" id="PS51464">
    <property type="entry name" value="SIS"/>
    <property type="match status" value="1"/>
</dbReference>
<geneLocation type="plasmid" evidence="7">
    <name>pr1cp1</name>
</geneLocation>
<accession>A0A1B1KHN3</accession>
<evidence type="ECO:0000256" key="1">
    <source>
        <dbReference type="ARBA" id="ARBA00023015"/>
    </source>
</evidence>
<dbReference type="RefSeq" id="WP_061041321.1">
    <property type="nucleotide sequence ID" value="NZ_CP009112.1"/>
</dbReference>
<dbReference type="Gene3D" id="3.40.50.10490">
    <property type="entry name" value="Glucose-6-phosphate isomerase like protein, domain 1"/>
    <property type="match status" value="1"/>
</dbReference>
<dbReference type="Proteomes" id="UP000186108">
    <property type="component" value="Plasmid pR1CP1"/>
</dbReference>
<dbReference type="GO" id="GO:0097367">
    <property type="term" value="F:carbohydrate derivative binding"/>
    <property type="evidence" value="ECO:0007669"/>
    <property type="project" value="InterPro"/>
</dbReference>
<protein>
    <submittedName>
        <fullName evidence="6">RpiR family transcriptional regulator</fullName>
    </submittedName>
</protein>
<dbReference type="InterPro" id="IPR046348">
    <property type="entry name" value="SIS_dom_sf"/>
</dbReference>
<keyword evidence="6" id="KW-0614">Plasmid</keyword>
<dbReference type="PROSITE" id="PS51071">
    <property type="entry name" value="HTH_RPIR"/>
    <property type="match status" value="1"/>
</dbReference>
<sequence>MSETIQEWVTRCASGSPLGPATSRVVDILATQPSLASYASTADLAERAKVTDATVVRTARQLGFSGWPELRLELRSRYLATLSANQVLAEHRDGATNPVVDSIRRDIENLESLARALDHQAVHATAKAIHAAPRTLVIGSGSFAAPGLQLAHMAQTMGHDVQLDRHFGTHLVNSLNRLTPGDCLVTINLWWVAREVMEATTIAQEAGITTCVITDRRSSPLAEAATHLIVTPSEGVSFFPSLTPTMAIIHGLLAEIARLGGDETRTAFENTEAMWKRMRLFNGNG</sequence>
<dbReference type="Gene3D" id="1.10.10.10">
    <property type="entry name" value="Winged helix-like DNA-binding domain superfamily/Winged helix DNA-binding domain"/>
    <property type="match status" value="1"/>
</dbReference>
<keyword evidence="1" id="KW-0805">Transcription regulation</keyword>
<dbReference type="InterPro" id="IPR036388">
    <property type="entry name" value="WH-like_DNA-bd_sf"/>
</dbReference>
<dbReference type="Pfam" id="PF01380">
    <property type="entry name" value="SIS"/>
    <property type="match status" value="1"/>
</dbReference>
<dbReference type="InterPro" id="IPR035472">
    <property type="entry name" value="RpiR-like_SIS"/>
</dbReference>
<organism evidence="6 7">
    <name type="scientific">Rhodococcus opacus</name>
    <name type="common">Nocardia opaca</name>
    <dbReference type="NCBI Taxonomy" id="37919"/>
    <lineage>
        <taxon>Bacteria</taxon>
        <taxon>Bacillati</taxon>
        <taxon>Actinomycetota</taxon>
        <taxon>Actinomycetes</taxon>
        <taxon>Mycobacteriales</taxon>
        <taxon>Nocardiaceae</taxon>
        <taxon>Rhodococcus</taxon>
    </lineage>
</organism>
<evidence type="ECO:0000313" key="6">
    <source>
        <dbReference type="EMBL" id="ANS32133.1"/>
    </source>
</evidence>
<dbReference type="GO" id="GO:0003677">
    <property type="term" value="F:DNA binding"/>
    <property type="evidence" value="ECO:0007669"/>
    <property type="project" value="UniProtKB-KW"/>
</dbReference>
<dbReference type="InterPro" id="IPR047640">
    <property type="entry name" value="RpiR-like"/>
</dbReference>
<feature type="domain" description="SIS" evidence="5">
    <location>
        <begin position="125"/>
        <end position="262"/>
    </location>
</feature>
<dbReference type="PANTHER" id="PTHR30514:SF18">
    <property type="entry name" value="RPIR-FAMILY TRANSCRIPTIONAL REGULATOR"/>
    <property type="match status" value="1"/>
</dbReference>
<keyword evidence="3" id="KW-0804">Transcription</keyword>
<evidence type="ECO:0000259" key="5">
    <source>
        <dbReference type="PROSITE" id="PS51464"/>
    </source>
</evidence>
<gene>
    <name evidence="6" type="ORF">R1CP_37660</name>
</gene>
<evidence type="ECO:0000259" key="4">
    <source>
        <dbReference type="PROSITE" id="PS51071"/>
    </source>
</evidence>
<dbReference type="PANTHER" id="PTHR30514">
    <property type="entry name" value="GLUCOKINASE"/>
    <property type="match status" value="1"/>
</dbReference>
<evidence type="ECO:0000256" key="3">
    <source>
        <dbReference type="ARBA" id="ARBA00023163"/>
    </source>
</evidence>
<dbReference type="InterPro" id="IPR001347">
    <property type="entry name" value="SIS_dom"/>
</dbReference>
<proteinExistence type="predicted"/>
<dbReference type="AlphaFoldDB" id="A0A1B1KHN3"/>
<dbReference type="GO" id="GO:1901135">
    <property type="term" value="P:carbohydrate derivative metabolic process"/>
    <property type="evidence" value="ECO:0007669"/>
    <property type="project" value="InterPro"/>
</dbReference>
<evidence type="ECO:0000256" key="2">
    <source>
        <dbReference type="ARBA" id="ARBA00023125"/>
    </source>
</evidence>
<keyword evidence="2" id="KW-0238">DNA-binding</keyword>
<dbReference type="InterPro" id="IPR009057">
    <property type="entry name" value="Homeodomain-like_sf"/>
</dbReference>
<reference evidence="6 7" key="1">
    <citation type="submission" date="2014-07" db="EMBL/GenBank/DDBJ databases">
        <authorList>
            <person name="Zhang J.E."/>
            <person name="Yang H."/>
            <person name="Guo J."/>
            <person name="Deng Z."/>
            <person name="Luo H."/>
            <person name="Luo M."/>
            <person name="Zhao B."/>
        </authorList>
    </citation>
    <scope>NUCLEOTIDE SEQUENCE [LARGE SCALE GENOMIC DNA]</scope>
    <source>
        <strain evidence="6 7">1CP</strain>
        <plasmid evidence="7">Plasmid pr1cp1</plasmid>
    </source>
</reference>
<name>A0A1B1KHN3_RHOOP</name>